<evidence type="ECO:0000259" key="3">
    <source>
        <dbReference type="Pfam" id="PF03109"/>
    </source>
</evidence>
<accession>A0AB34IPL3</accession>
<evidence type="ECO:0000256" key="1">
    <source>
        <dbReference type="ARBA" id="ARBA00009670"/>
    </source>
</evidence>
<reference evidence="4 5" key="1">
    <citation type="journal article" date="2024" name="Science">
        <title>Giant polyketide synthase enzymes in the biosynthesis of giant marine polyether toxins.</title>
        <authorList>
            <person name="Fallon T.R."/>
            <person name="Shende V.V."/>
            <person name="Wierzbicki I.H."/>
            <person name="Pendleton A.L."/>
            <person name="Watervoot N.F."/>
            <person name="Auber R.P."/>
            <person name="Gonzalez D.J."/>
            <person name="Wisecaver J.H."/>
            <person name="Moore B.S."/>
        </authorList>
    </citation>
    <scope>NUCLEOTIDE SEQUENCE [LARGE SCALE GENOMIC DNA]</scope>
    <source>
        <strain evidence="4 5">12B1</strain>
    </source>
</reference>
<dbReference type="Pfam" id="PF03109">
    <property type="entry name" value="ABC1"/>
    <property type="match status" value="1"/>
</dbReference>
<gene>
    <name evidence="4" type="ORF">AB1Y20_011401</name>
</gene>
<dbReference type="InterPro" id="IPR011009">
    <property type="entry name" value="Kinase-like_dom_sf"/>
</dbReference>
<dbReference type="PANTHER" id="PTHR10566">
    <property type="entry name" value="CHAPERONE-ACTIVITY OF BC1 COMPLEX CABC1 -RELATED"/>
    <property type="match status" value="1"/>
</dbReference>
<dbReference type="Proteomes" id="UP001515480">
    <property type="component" value="Unassembled WGS sequence"/>
</dbReference>
<dbReference type="AlphaFoldDB" id="A0AB34IPL3"/>
<evidence type="ECO:0000256" key="2">
    <source>
        <dbReference type="SAM" id="SignalP"/>
    </source>
</evidence>
<dbReference type="PANTHER" id="PTHR10566:SF113">
    <property type="entry name" value="PROTEIN ACTIVITY OF BC1 COMPLEX KINASE 7, CHLOROPLASTIC"/>
    <property type="match status" value="1"/>
</dbReference>
<dbReference type="EMBL" id="JBGBPQ010000022">
    <property type="protein sequence ID" value="KAL1503349.1"/>
    <property type="molecule type" value="Genomic_DNA"/>
</dbReference>
<dbReference type="InterPro" id="IPR050154">
    <property type="entry name" value="UbiB_kinase"/>
</dbReference>
<dbReference type="InterPro" id="IPR004147">
    <property type="entry name" value="ABC1_dom"/>
</dbReference>
<name>A0AB34IPL3_PRYPA</name>
<comment type="caution">
    <text evidence="4">The sequence shown here is derived from an EMBL/GenBank/DDBJ whole genome shotgun (WGS) entry which is preliminary data.</text>
</comment>
<feature type="chain" id="PRO_5044286856" description="ABC1 atypical kinase-like domain-containing protein" evidence="2">
    <location>
        <begin position="19"/>
        <end position="602"/>
    </location>
</feature>
<comment type="similarity">
    <text evidence="1">Belongs to the protein kinase superfamily. ADCK protein kinase family.</text>
</comment>
<dbReference type="CDD" id="cd05121">
    <property type="entry name" value="ABC1_ADCK3-like"/>
    <property type="match status" value="1"/>
</dbReference>
<feature type="signal peptide" evidence="2">
    <location>
        <begin position="1"/>
        <end position="18"/>
    </location>
</feature>
<proteinExistence type="inferred from homology"/>
<keyword evidence="5" id="KW-1185">Reference proteome</keyword>
<keyword evidence="2" id="KW-0732">Signal</keyword>
<evidence type="ECO:0000313" key="5">
    <source>
        <dbReference type="Proteomes" id="UP001515480"/>
    </source>
</evidence>
<dbReference type="SUPFAM" id="SSF56112">
    <property type="entry name" value="Protein kinase-like (PK-like)"/>
    <property type="match status" value="1"/>
</dbReference>
<organism evidence="4 5">
    <name type="scientific">Prymnesium parvum</name>
    <name type="common">Toxic golden alga</name>
    <dbReference type="NCBI Taxonomy" id="97485"/>
    <lineage>
        <taxon>Eukaryota</taxon>
        <taxon>Haptista</taxon>
        <taxon>Haptophyta</taxon>
        <taxon>Prymnesiophyceae</taxon>
        <taxon>Prymnesiales</taxon>
        <taxon>Prymnesiaceae</taxon>
        <taxon>Prymnesium</taxon>
    </lineage>
</organism>
<feature type="domain" description="ABC1 atypical kinase-like" evidence="3">
    <location>
        <begin position="139"/>
        <end position="403"/>
    </location>
</feature>
<protein>
    <recommendedName>
        <fullName evidence="3">ABC1 atypical kinase-like domain-containing protein</fullName>
    </recommendedName>
</protein>
<evidence type="ECO:0000313" key="4">
    <source>
        <dbReference type="EMBL" id="KAL1503349.1"/>
    </source>
</evidence>
<sequence length="602" mass="64658">MWCVLSSVLLPHSPAALASPRASPSPPLPSPTALAAPLPTTFDAAAIAAAYSTDGGRAAVRARALTLASTLASLAATLAPPLASAAARGTPPHIASRRGTRAVREALAALGPTAIKLGQAAANRPDLVGVRLADELRLLQDAVAPFATPCAREIIRQELPPRRAAELLAALPEAPAAAASLGQVYRVRLPPAAGGREVAVKVLRPDAVQTVACDLLLARRAAAWAEALRGPRGERLLRPALVGAVDEFFSRLWEEMDLQHEARNIERFRALYGPGGAAARRLRRRGEVVVPEVLRQWSGARVLTMSWVEGEPLLARGQATLAGGELPLVRFGIEATLSQMLEEGVMHCDPHGGNLLRPRGRSARPRLAYLDFGLVSDVPLQVREALVCAVALLLFDRDVPAVASLFSELMLLPAAELEASLPQLQARLQLLADRVLQHDGEGLPKLRFDRLLTELALVAPQFAFQLPPYFLNNARALATLEGMARSADRDFDVLQVVYPFALRRLLSDHRGSPVLRDTLVRLTHDANGRLDLARVNRLLRETAQLTGRSRGRVVLDAALSKGGRGFALSVLQASLRRLGRRLRSRISWRGRSVGGESSQAVG</sequence>